<proteinExistence type="predicted"/>
<evidence type="ECO:0000313" key="1">
    <source>
        <dbReference type="EMBL" id="SCM55482.1"/>
    </source>
</evidence>
<sequence>MKRVFGIVALLISFPLFAQELITFSLKANRDYLDVPVSFPLQQVNYNMDSVQLELFEIVNSAEKPVACQVEAGHTAHLWFILEGFTQKNRTRRFVIKRRSGGLAKKRSASMSTKSSDGNLTLYTDDKPVLSYRFRTMYPPEGVNPLFERSGFIHPVWSPQGEMLSRVQPPDHYHHYGIWGPWTLTHIGERKVDFWNLADGEGTVRFAGFLSEVSGDVFAGFKALQQHIDFGGKGCDQIAINEILDVRVWNNSRGVWVIDYTTSLNTPLENGILFDAYRYGGGIGFRATERWNRENCTVLTSEGRSRADADGSSARWCIVEGESESREGRSGILFLSHPANRAHPEPMRVWPLDGNGGRGDLFFEFTPIRHKSWELKRGSDYALKYRMIVFDGKIDPRTAEMYWNSFSEMPQIKVESIKYQ</sequence>
<dbReference type="InterPro" id="IPR029475">
    <property type="entry name" value="DUF6807"/>
</dbReference>
<dbReference type="Proteomes" id="UP000178485">
    <property type="component" value="Chromosome i"/>
</dbReference>
<protein>
    <recommendedName>
        <fullName evidence="3">Methane oxygenase PmoA</fullName>
    </recommendedName>
</protein>
<organism evidence="1 2">
    <name type="scientific">Petrimonas mucosa</name>
    <dbReference type="NCBI Taxonomy" id="1642646"/>
    <lineage>
        <taxon>Bacteria</taxon>
        <taxon>Pseudomonadati</taxon>
        <taxon>Bacteroidota</taxon>
        <taxon>Bacteroidia</taxon>
        <taxon>Bacteroidales</taxon>
        <taxon>Dysgonomonadaceae</taxon>
        <taxon>Petrimonas</taxon>
    </lineage>
</organism>
<dbReference type="AlphaFoldDB" id="A0A1G4G485"/>
<dbReference type="Pfam" id="PF14100">
    <property type="entry name" value="DUF6807"/>
    <property type="match status" value="1"/>
</dbReference>
<dbReference type="KEGG" id="pmuc:ING2E5A_0410"/>
<reference evidence="1 2" key="1">
    <citation type="submission" date="2016-08" db="EMBL/GenBank/DDBJ databases">
        <authorList>
            <person name="Seilhamer J.J."/>
        </authorList>
    </citation>
    <scope>NUCLEOTIDE SEQUENCE [LARGE SCALE GENOMIC DNA]</scope>
    <source>
        <strain evidence="1">ING2-E5A</strain>
    </source>
</reference>
<dbReference type="STRING" id="1642646.ING2E5A_0410"/>
<evidence type="ECO:0008006" key="3">
    <source>
        <dbReference type="Google" id="ProtNLM"/>
    </source>
</evidence>
<accession>A0A1G4G485</accession>
<name>A0A1G4G485_9BACT</name>
<evidence type="ECO:0000313" key="2">
    <source>
        <dbReference type="Proteomes" id="UP000178485"/>
    </source>
</evidence>
<dbReference type="EMBL" id="LT608328">
    <property type="protein sequence ID" value="SCM55482.1"/>
    <property type="molecule type" value="Genomic_DNA"/>
</dbReference>
<gene>
    <name evidence="1" type="ORF">ING2E5A_0410</name>
</gene>
<keyword evidence="2" id="KW-1185">Reference proteome</keyword>